<dbReference type="Proteomes" id="UP000191812">
    <property type="component" value="Unassembled WGS sequence"/>
</dbReference>
<gene>
    <name evidence="1" type="ORF">AGR13a_Lc110430</name>
</gene>
<reference evidence="1 2" key="1">
    <citation type="submission" date="2016-01" db="EMBL/GenBank/DDBJ databases">
        <authorList>
            <person name="Regsiter A."/>
            <person name="william w."/>
        </authorList>
    </citation>
    <scope>NUCLEOTIDE SEQUENCE [LARGE SCALE GENOMIC DNA]</scope>
    <source>
        <strain evidence="1 2">CFBP 6927</strain>
    </source>
</reference>
<dbReference type="EMBL" id="FBWH01000037">
    <property type="protein sequence ID" value="CUX52994.1"/>
    <property type="molecule type" value="Genomic_DNA"/>
</dbReference>
<accession>A0ABM9VK85</accession>
<protein>
    <submittedName>
        <fullName evidence="1">Uncharacterized protein</fullName>
    </submittedName>
</protein>
<comment type="caution">
    <text evidence="1">The sequence shown here is derived from an EMBL/GenBank/DDBJ whole genome shotgun (WGS) entry which is preliminary data.</text>
</comment>
<name>A0ABM9VK85_9HYPH</name>
<evidence type="ECO:0000313" key="2">
    <source>
        <dbReference type="Proteomes" id="UP000191812"/>
    </source>
</evidence>
<proteinExistence type="predicted"/>
<organism evidence="1 2">
    <name type="scientific">Agrobacterium genomosp. 13 str. CFBP 6927</name>
    <dbReference type="NCBI Taxonomy" id="1183428"/>
    <lineage>
        <taxon>Bacteria</taxon>
        <taxon>Pseudomonadati</taxon>
        <taxon>Pseudomonadota</taxon>
        <taxon>Alphaproteobacteria</taxon>
        <taxon>Hyphomicrobiales</taxon>
        <taxon>Rhizobiaceae</taxon>
        <taxon>Rhizobium/Agrobacterium group</taxon>
        <taxon>Agrobacterium</taxon>
        <taxon>Agrobacterium tumefaciens complex</taxon>
    </lineage>
</organism>
<evidence type="ECO:0000313" key="1">
    <source>
        <dbReference type="EMBL" id="CUX52994.1"/>
    </source>
</evidence>
<sequence length="229" mass="26029">MWIGFSLIGAATDRHRRHTLAHRHARHAGEVGQEFFEPQFQIETVTQDQIGLAGFQNVARGWLVIVNFRARLGDALHLGRIARHIARHVGDDGEGGDHRGFLLRLFLSDGGGGKKKRKSENGMPDFLEIHVCHRMLLRLIRNTICYKITFVNAIANHSQFSRIRKCPKMVRFCGCNAGRVKLFSMRKRHYRKARDSVVQGFIPRVFLIFRATFRGEGDKAGYLMSGCCG</sequence>
<keyword evidence="2" id="KW-1185">Reference proteome</keyword>